<evidence type="ECO:0000256" key="7">
    <source>
        <dbReference type="ARBA" id="ARBA00023239"/>
    </source>
</evidence>
<dbReference type="InterPro" id="IPR002028">
    <property type="entry name" value="Trp_synthase_suA"/>
</dbReference>
<dbReference type="InterPro" id="IPR013785">
    <property type="entry name" value="Aldolase_TIM"/>
</dbReference>
<name>A0A6J6NN50_9ZZZZ</name>
<sequence>MNKLLAPFSLGRPVLITYVPAGDPEFSRVILDAYLEGGADILEIGLPSGDPYMDGATMGSSMKRAHAAGTDGNMIAQVLTEWLPTAKRRPALLWMCYADADFTDLEKWVAADVIDGVLMLGHHPEGFDQRLAALGVALTVFVPWEYTEADEKMARAATGYIMVPTRPGQTGSSTAAGDPSFLVEKMRAINPNVPVVAGFGVSDAPSATRIMKSGADGVVVGTACIDALFANGNEGLRNNLQMISRALKASGEEAAE</sequence>
<organism evidence="9">
    <name type="scientific">freshwater metagenome</name>
    <dbReference type="NCBI Taxonomy" id="449393"/>
    <lineage>
        <taxon>unclassified sequences</taxon>
        <taxon>metagenomes</taxon>
        <taxon>ecological metagenomes</taxon>
    </lineage>
</organism>
<gene>
    <name evidence="9" type="ORF">UFOPK2342_01495</name>
    <name evidence="10" type="ORF">UFOPK3266_01646</name>
</gene>
<comment type="subunit">
    <text evidence="2">Tetramer of two alpha and two beta chains.</text>
</comment>
<evidence type="ECO:0000256" key="5">
    <source>
        <dbReference type="ARBA" id="ARBA00022822"/>
    </source>
</evidence>
<protein>
    <recommendedName>
        <fullName evidence="3">tryptophan synthase</fullName>
        <ecNumber evidence="3">4.2.1.20</ecNumber>
    </recommendedName>
</protein>
<evidence type="ECO:0000256" key="1">
    <source>
        <dbReference type="ARBA" id="ARBA00004733"/>
    </source>
</evidence>
<keyword evidence="4" id="KW-0028">Amino-acid biosynthesis</keyword>
<dbReference type="Gene3D" id="3.20.20.70">
    <property type="entry name" value="Aldolase class I"/>
    <property type="match status" value="1"/>
</dbReference>
<evidence type="ECO:0000256" key="8">
    <source>
        <dbReference type="ARBA" id="ARBA00049047"/>
    </source>
</evidence>
<dbReference type="InterPro" id="IPR011060">
    <property type="entry name" value="RibuloseP-bd_barrel"/>
</dbReference>
<evidence type="ECO:0000256" key="6">
    <source>
        <dbReference type="ARBA" id="ARBA00023141"/>
    </source>
</evidence>
<keyword evidence="7" id="KW-0456">Lyase</keyword>
<evidence type="ECO:0000313" key="10">
    <source>
        <dbReference type="EMBL" id="CAB4845509.1"/>
    </source>
</evidence>
<dbReference type="EMBL" id="CAEZXB010000040">
    <property type="protein sequence ID" value="CAB4686155.1"/>
    <property type="molecule type" value="Genomic_DNA"/>
</dbReference>
<accession>A0A6J6NN50</accession>
<comment type="pathway">
    <text evidence="1">Amino-acid biosynthesis; L-tryptophan biosynthesis; L-tryptophan from chorismate: step 5/5.</text>
</comment>
<dbReference type="EC" id="4.2.1.20" evidence="3"/>
<evidence type="ECO:0000256" key="4">
    <source>
        <dbReference type="ARBA" id="ARBA00022605"/>
    </source>
</evidence>
<proteinExistence type="predicted"/>
<evidence type="ECO:0000256" key="2">
    <source>
        <dbReference type="ARBA" id="ARBA00011270"/>
    </source>
</evidence>
<dbReference type="GO" id="GO:0005829">
    <property type="term" value="C:cytosol"/>
    <property type="evidence" value="ECO:0007669"/>
    <property type="project" value="TreeGrafter"/>
</dbReference>
<dbReference type="PANTHER" id="PTHR43406">
    <property type="entry name" value="TRYPTOPHAN SYNTHASE, ALPHA CHAIN"/>
    <property type="match status" value="1"/>
</dbReference>
<reference evidence="9" key="1">
    <citation type="submission" date="2020-05" db="EMBL/GenBank/DDBJ databases">
        <authorList>
            <person name="Chiriac C."/>
            <person name="Salcher M."/>
            <person name="Ghai R."/>
            <person name="Kavagutti S V."/>
        </authorList>
    </citation>
    <scope>NUCLEOTIDE SEQUENCE</scope>
</reference>
<dbReference type="SUPFAM" id="SSF51366">
    <property type="entry name" value="Ribulose-phoshate binding barrel"/>
    <property type="match status" value="1"/>
</dbReference>
<comment type="catalytic activity">
    <reaction evidence="8">
        <text>(1S,2R)-1-C-(indol-3-yl)glycerol 3-phosphate + L-serine = D-glyceraldehyde 3-phosphate + L-tryptophan + H2O</text>
        <dbReference type="Rhea" id="RHEA:10532"/>
        <dbReference type="ChEBI" id="CHEBI:15377"/>
        <dbReference type="ChEBI" id="CHEBI:33384"/>
        <dbReference type="ChEBI" id="CHEBI:57912"/>
        <dbReference type="ChEBI" id="CHEBI:58866"/>
        <dbReference type="ChEBI" id="CHEBI:59776"/>
        <dbReference type="EC" id="4.2.1.20"/>
    </reaction>
</comment>
<keyword evidence="6" id="KW-0057">Aromatic amino acid biosynthesis</keyword>
<evidence type="ECO:0000256" key="3">
    <source>
        <dbReference type="ARBA" id="ARBA00012043"/>
    </source>
</evidence>
<dbReference type="UniPathway" id="UPA00035">
    <property type="reaction ID" value="UER00044"/>
</dbReference>
<dbReference type="GO" id="GO:0004834">
    <property type="term" value="F:tryptophan synthase activity"/>
    <property type="evidence" value="ECO:0007669"/>
    <property type="project" value="UniProtKB-EC"/>
</dbReference>
<evidence type="ECO:0000313" key="9">
    <source>
        <dbReference type="EMBL" id="CAB4686155.1"/>
    </source>
</evidence>
<dbReference type="AlphaFoldDB" id="A0A6J6NN50"/>
<keyword evidence="5" id="KW-0822">Tryptophan biosynthesis</keyword>
<dbReference type="Pfam" id="PF00290">
    <property type="entry name" value="Trp_syntA"/>
    <property type="match status" value="1"/>
</dbReference>
<dbReference type="PANTHER" id="PTHR43406:SF1">
    <property type="entry name" value="TRYPTOPHAN SYNTHASE ALPHA CHAIN, CHLOROPLASTIC"/>
    <property type="match status" value="1"/>
</dbReference>
<dbReference type="EMBL" id="CAFBAA010000067">
    <property type="protein sequence ID" value="CAB4845509.1"/>
    <property type="molecule type" value="Genomic_DNA"/>
</dbReference>